<evidence type="ECO:0000256" key="1">
    <source>
        <dbReference type="ARBA" id="ARBA00023054"/>
    </source>
</evidence>
<proteinExistence type="predicted"/>
<dbReference type="RefSeq" id="WP_205682749.1">
    <property type="nucleotide sequence ID" value="NZ_CP070968.1"/>
</dbReference>
<dbReference type="PANTHER" id="PTHR32083">
    <property type="entry name" value="CILIA AND FLAGELLA-ASSOCIATED PROTEIN 58-RELATED"/>
    <property type="match status" value="1"/>
</dbReference>
<dbReference type="Proteomes" id="UP000662957">
    <property type="component" value="Chromosome"/>
</dbReference>
<evidence type="ECO:0000256" key="2">
    <source>
        <dbReference type="SAM" id="Coils"/>
    </source>
</evidence>
<accession>A0ABX7LUK5</accession>
<sequence length="640" mass="71969">MIGHEPETLSTVPMAPAIVRDWRGSSPRPVFVHSSFRTSSTWLWERFRRSPETTAYYEIFHEALADLTPSQVMGNHHAAWESKHPAQAPYFIEFLNLLQKDKGVPAYDADMAFRSFIPSEGFDGALTSGEKSYISRLIRNATDNHKTPVLTCTRSAGRARAIARSFPGCHILLFRRLFDQWGSYSYQSLIGNSYFFDRMNDIIDYSDDLFLLNIKECFPLSTIDVKSVNLFYRFSFFHLYIYAHAFDSCDIILDASACRDPDYQATMEERIRQSTSLTIDLSGARRNFELSLLSVGDRALFVDTIRQFTKIICGGAPSPESADFVRGLAEQLLDDWDKNEFHTHRIRTSYIERLNDLAAIESDRTILIETQAQSLAAASAREALTAELAAVQDTLEDSRREATEKQAHLANDLARARETIEGLRDELTEARAAASARDALTAELAAVQDTLEDSRREATEKQAHLANDLARARETIEGLRDELTEARAAASARDALTAELAAVQDTLEDSRREATEKQAHLANDLARARETIEGLRDELTESRAELDALSNEKADLSLETTSLRAEADASTMRIESLQQSQQAIQARLKEQASEILLMGTELNAAAARNTLLDRRLQIARATPPTLMRRLARLKRRILKP</sequence>
<evidence type="ECO:0008006" key="5">
    <source>
        <dbReference type="Google" id="ProtNLM"/>
    </source>
</evidence>
<feature type="coiled-coil region" evidence="2">
    <location>
        <begin position="381"/>
        <end position="594"/>
    </location>
</feature>
<keyword evidence="1 2" id="KW-0175">Coiled coil</keyword>
<evidence type="ECO:0000313" key="4">
    <source>
        <dbReference type="Proteomes" id="UP000662957"/>
    </source>
</evidence>
<dbReference type="InterPro" id="IPR027417">
    <property type="entry name" value="P-loop_NTPase"/>
</dbReference>
<gene>
    <name evidence="3" type="ORF">JX001_06180</name>
</gene>
<protein>
    <recommendedName>
        <fullName evidence="5">Chromosome partition protein Smc</fullName>
    </recommendedName>
</protein>
<dbReference type="PANTHER" id="PTHR32083:SF48">
    <property type="entry name" value="TRANS-GOLGI NETWORK-LOCALIZED SYP41-INTERACTING PROTEIN 1"/>
    <property type="match status" value="1"/>
</dbReference>
<dbReference type="Gene3D" id="3.40.50.300">
    <property type="entry name" value="P-loop containing nucleotide triphosphate hydrolases"/>
    <property type="match status" value="1"/>
</dbReference>
<name>A0ABX7LUK5_9CAUL</name>
<reference evidence="3 4" key="1">
    <citation type="submission" date="2021-02" db="EMBL/GenBank/DDBJ databases">
        <title>Brevundimonas sp. CS1 genome sequence.</title>
        <authorList>
            <person name="Lee K."/>
            <person name="Choi Y.-J."/>
            <person name="Son H.-R."/>
        </authorList>
    </citation>
    <scope>NUCLEOTIDE SEQUENCE [LARGE SCALE GENOMIC DNA]</scope>
    <source>
        <strain evidence="3 4">CS1</strain>
    </source>
</reference>
<keyword evidence="4" id="KW-1185">Reference proteome</keyword>
<organism evidence="3 4">
    <name type="scientific">Brevundimonas fontaquae</name>
    <dbReference type="NCBI Taxonomy" id="2813778"/>
    <lineage>
        <taxon>Bacteria</taxon>
        <taxon>Pseudomonadati</taxon>
        <taxon>Pseudomonadota</taxon>
        <taxon>Alphaproteobacteria</taxon>
        <taxon>Caulobacterales</taxon>
        <taxon>Caulobacteraceae</taxon>
        <taxon>Brevundimonas</taxon>
    </lineage>
</organism>
<dbReference type="EMBL" id="CP070968">
    <property type="protein sequence ID" value="QSF55380.1"/>
    <property type="molecule type" value="Genomic_DNA"/>
</dbReference>
<evidence type="ECO:0000313" key="3">
    <source>
        <dbReference type="EMBL" id="QSF55380.1"/>
    </source>
</evidence>
<dbReference type="Gene3D" id="1.10.287.1490">
    <property type="match status" value="1"/>
</dbReference>
<dbReference type="SUPFAM" id="SSF52540">
    <property type="entry name" value="P-loop containing nucleoside triphosphate hydrolases"/>
    <property type="match status" value="1"/>
</dbReference>